<dbReference type="InterPro" id="IPR051681">
    <property type="entry name" value="Ser/Thr_Kinases-Pseudokinases"/>
</dbReference>
<dbReference type="PRINTS" id="PR00109">
    <property type="entry name" value="TYRKINASE"/>
</dbReference>
<feature type="compositionally biased region" description="Polar residues" evidence="5">
    <location>
        <begin position="43"/>
        <end position="53"/>
    </location>
</feature>
<dbReference type="GO" id="GO:0005524">
    <property type="term" value="F:ATP binding"/>
    <property type="evidence" value="ECO:0007669"/>
    <property type="project" value="UniProtKB-KW"/>
</dbReference>
<evidence type="ECO:0000313" key="7">
    <source>
        <dbReference type="EMBL" id="GBB87759.1"/>
    </source>
</evidence>
<evidence type="ECO:0000256" key="2">
    <source>
        <dbReference type="ARBA" id="ARBA00022741"/>
    </source>
</evidence>
<dbReference type="EMBL" id="BEXD01000475">
    <property type="protein sequence ID" value="GBB87759.1"/>
    <property type="molecule type" value="Genomic_DNA"/>
</dbReference>
<dbReference type="GO" id="GO:0004674">
    <property type="term" value="F:protein serine/threonine kinase activity"/>
    <property type="evidence" value="ECO:0007669"/>
    <property type="project" value="TreeGrafter"/>
</dbReference>
<evidence type="ECO:0000259" key="6">
    <source>
        <dbReference type="PROSITE" id="PS50011"/>
    </source>
</evidence>
<dbReference type="InterPro" id="IPR000719">
    <property type="entry name" value="Prot_kinase_dom"/>
</dbReference>
<feature type="region of interest" description="Disordered" evidence="5">
    <location>
        <begin position="622"/>
        <end position="644"/>
    </location>
</feature>
<reference evidence="7 8" key="1">
    <citation type="submission" date="2017-11" db="EMBL/GenBank/DDBJ databases">
        <title>The genome of Rhizophagus clarus HR1 reveals common genetic basis of auxotrophy among arbuscular mycorrhizal fungi.</title>
        <authorList>
            <person name="Kobayashi Y."/>
        </authorList>
    </citation>
    <scope>NUCLEOTIDE SEQUENCE [LARGE SCALE GENOMIC DNA]</scope>
    <source>
        <strain evidence="7 8">HR1</strain>
    </source>
</reference>
<keyword evidence="4" id="KW-0067">ATP-binding</keyword>
<dbReference type="PANTHER" id="PTHR44329">
    <property type="entry name" value="SERINE/THREONINE-PROTEIN KINASE TNNI3K-RELATED"/>
    <property type="match status" value="1"/>
</dbReference>
<protein>
    <recommendedName>
        <fullName evidence="6">Protein kinase domain-containing protein</fullName>
    </recommendedName>
</protein>
<dbReference type="Proteomes" id="UP000247702">
    <property type="component" value="Unassembled WGS sequence"/>
</dbReference>
<accession>A0A2Z6QPF8</accession>
<feature type="compositionally biased region" description="Low complexity" evidence="5">
    <location>
        <begin position="141"/>
        <end position="156"/>
    </location>
</feature>
<feature type="compositionally biased region" description="Basic and acidic residues" evidence="5">
    <location>
        <begin position="130"/>
        <end position="140"/>
    </location>
</feature>
<keyword evidence="1" id="KW-0808">Transferase</keyword>
<dbReference type="InterPro" id="IPR011009">
    <property type="entry name" value="Kinase-like_dom_sf"/>
</dbReference>
<dbReference type="Gene3D" id="1.10.510.10">
    <property type="entry name" value="Transferase(Phosphotransferase) domain 1"/>
    <property type="match status" value="1"/>
</dbReference>
<dbReference type="Pfam" id="PF07714">
    <property type="entry name" value="PK_Tyr_Ser-Thr"/>
    <property type="match status" value="1"/>
</dbReference>
<feature type="region of interest" description="Disordered" evidence="5">
    <location>
        <begin position="130"/>
        <end position="256"/>
    </location>
</feature>
<feature type="compositionally biased region" description="Low complexity" evidence="5">
    <location>
        <begin position="236"/>
        <end position="245"/>
    </location>
</feature>
<keyword evidence="2" id="KW-0547">Nucleotide-binding</keyword>
<sequence length="727" mass="83983">MKKFKLKFQKNEEGQEDYYVKSTDGYKIQWQKPHETVSGELWKNNTLGKNYQSARHHRNKEYYNNPSKKHHSLPVPSRKRVEEKPREREVVVDPRRFGMVDPFVFSGKNFTLDNSTLDLASYFAQEMQKEENKKQSESREVVNNNNNDVKNTINSVDETPDKGGIRSRRDSQQSVIQSSRASRRESQQSSIQDNRVSHRESRQSFRRDSNASNKEFIVERYQNILPSTPEHEETESSSSSSSSDKPPLPQKSPSRFRERRIPGTCSVCKGKIAEGGYCTQWCQTCESLKFERKFGTWTSGNDVIDTLILESQLGAKSRFDYLEWIPFDRFKDIQLIGSGGIGSVYQAIWLDGPREKWDSKTRQYVRCGEWRVALRSLDNSENVALGFFDDIKAHLNCENNSGNYIIRYYGITQDTETKDYMMVVQYARNGNLQKYMKKNPGLIWKRKLDILFGVATSLKRIHRENIVHRNLHSGNVLINSYITLISDLGINRRADDHRKNGIFGVLPYVSPERLKGKPLTTAADIYSFGTIMWELAFGCRPFSDRAHDLELATEIVNGLRPEIAEELPECYLELMKSCWNSDPFMRPSAEKLYVTLSDWLCKAHNVPNSNISMQFSKADQSIKQGTKSSPATPEQIESPIHSPTTYTSFNNIGENVHSEASFKSRYLKFESLLEPTIIFTRTYRTREHLALQEYLTAEAESYKAKYEAIQADNTEVAAEIYEIMQYW</sequence>
<evidence type="ECO:0000256" key="4">
    <source>
        <dbReference type="ARBA" id="ARBA00022840"/>
    </source>
</evidence>
<dbReference type="InterPro" id="IPR001245">
    <property type="entry name" value="Ser-Thr/Tyr_kinase_cat_dom"/>
</dbReference>
<dbReference type="SUPFAM" id="SSF56112">
    <property type="entry name" value="Protein kinase-like (PK-like)"/>
    <property type="match status" value="1"/>
</dbReference>
<keyword evidence="8" id="KW-1185">Reference proteome</keyword>
<feature type="compositionally biased region" description="Basic and acidic residues" evidence="5">
    <location>
        <begin position="159"/>
        <end position="171"/>
    </location>
</feature>
<feature type="region of interest" description="Disordered" evidence="5">
    <location>
        <begin position="39"/>
        <end position="87"/>
    </location>
</feature>
<proteinExistence type="predicted"/>
<keyword evidence="3" id="KW-0418">Kinase</keyword>
<name>A0A2Z6QPF8_9GLOM</name>
<dbReference type="PROSITE" id="PS50011">
    <property type="entry name" value="PROTEIN_KINASE_DOM"/>
    <property type="match status" value="1"/>
</dbReference>
<gene>
    <name evidence="7" type="ORF">RclHR1_14250002</name>
</gene>
<evidence type="ECO:0000256" key="3">
    <source>
        <dbReference type="ARBA" id="ARBA00022777"/>
    </source>
</evidence>
<evidence type="ECO:0000313" key="8">
    <source>
        <dbReference type="Proteomes" id="UP000247702"/>
    </source>
</evidence>
<evidence type="ECO:0000256" key="1">
    <source>
        <dbReference type="ARBA" id="ARBA00022679"/>
    </source>
</evidence>
<feature type="domain" description="Protein kinase" evidence="6">
    <location>
        <begin position="330"/>
        <end position="600"/>
    </location>
</feature>
<feature type="compositionally biased region" description="Polar residues" evidence="5">
    <location>
        <begin position="622"/>
        <end position="632"/>
    </location>
</feature>
<feature type="compositionally biased region" description="Basic and acidic residues" evidence="5">
    <location>
        <begin position="195"/>
        <end position="209"/>
    </location>
</feature>
<dbReference type="PANTHER" id="PTHR44329:SF288">
    <property type="entry name" value="MITOGEN-ACTIVATED PROTEIN KINASE KINASE KINASE 20"/>
    <property type="match status" value="1"/>
</dbReference>
<evidence type="ECO:0000256" key="5">
    <source>
        <dbReference type="SAM" id="MobiDB-lite"/>
    </source>
</evidence>
<organism evidence="7 8">
    <name type="scientific">Rhizophagus clarus</name>
    <dbReference type="NCBI Taxonomy" id="94130"/>
    <lineage>
        <taxon>Eukaryota</taxon>
        <taxon>Fungi</taxon>
        <taxon>Fungi incertae sedis</taxon>
        <taxon>Mucoromycota</taxon>
        <taxon>Glomeromycotina</taxon>
        <taxon>Glomeromycetes</taxon>
        <taxon>Glomerales</taxon>
        <taxon>Glomeraceae</taxon>
        <taxon>Rhizophagus</taxon>
    </lineage>
</organism>
<dbReference type="AlphaFoldDB" id="A0A2Z6QPF8"/>
<comment type="caution">
    <text evidence="7">The sequence shown here is derived from an EMBL/GenBank/DDBJ whole genome shotgun (WGS) entry which is preliminary data.</text>
</comment>